<evidence type="ECO:0000256" key="3">
    <source>
        <dbReference type="ARBA" id="ARBA00022448"/>
    </source>
</evidence>
<evidence type="ECO:0000256" key="7">
    <source>
        <dbReference type="ARBA" id="ARBA00023136"/>
    </source>
</evidence>
<feature type="region of interest" description="Disordered" evidence="10">
    <location>
        <begin position="1"/>
        <end position="40"/>
    </location>
</feature>
<dbReference type="FunFam" id="1.20.1080.10:FF:000027">
    <property type="entry name" value="MIP aquaporin"/>
    <property type="match status" value="1"/>
</dbReference>
<organism evidence="12 13">
    <name type="scientific">Ephemerocybe angulata</name>
    <dbReference type="NCBI Taxonomy" id="980116"/>
    <lineage>
        <taxon>Eukaryota</taxon>
        <taxon>Fungi</taxon>
        <taxon>Dikarya</taxon>
        <taxon>Basidiomycota</taxon>
        <taxon>Agaricomycotina</taxon>
        <taxon>Agaricomycetes</taxon>
        <taxon>Agaricomycetidae</taxon>
        <taxon>Agaricales</taxon>
        <taxon>Agaricineae</taxon>
        <taxon>Psathyrellaceae</taxon>
        <taxon>Ephemerocybe</taxon>
    </lineage>
</organism>
<dbReference type="GO" id="GO:0015254">
    <property type="term" value="F:glycerol channel activity"/>
    <property type="evidence" value="ECO:0007669"/>
    <property type="project" value="TreeGrafter"/>
</dbReference>
<proteinExistence type="inferred from homology"/>
<dbReference type="InterPro" id="IPR050363">
    <property type="entry name" value="MIP/Aquaporin"/>
</dbReference>
<dbReference type="GO" id="GO:0015250">
    <property type="term" value="F:water channel activity"/>
    <property type="evidence" value="ECO:0007669"/>
    <property type="project" value="TreeGrafter"/>
</dbReference>
<dbReference type="NCBIfam" id="TIGR00861">
    <property type="entry name" value="MIP"/>
    <property type="match status" value="1"/>
</dbReference>
<evidence type="ECO:0000256" key="2">
    <source>
        <dbReference type="ARBA" id="ARBA00006175"/>
    </source>
</evidence>
<dbReference type="InterPro" id="IPR000425">
    <property type="entry name" value="MIP"/>
</dbReference>
<feature type="transmembrane region" description="Helical" evidence="11">
    <location>
        <begin position="276"/>
        <end position="296"/>
    </location>
</feature>
<sequence length="330" mass="36206">MKNPSFDSAEKDVADVQHYEKAPPSSSVRSEPTSAMGQGGRTYRKAPFAWIQFREDYRQYFAEYFGTMILILFGNGVNCQTVLTKAGGAGNWNTINSGWAVGTAMGVWVSAGISGGHINPAVTLALATYRGFPWRKVPGYILAQVLGAFTAAALVYANYFHALDVFEGGSMVRTELTRGLFSTYAQPYMSNVSCFFDEFLGTFILVMVVLAIGDKKNCPPPAGLAPLVLYLLILGIGNSWGIETAYAINPARDFGPRLLTAAAGYGRGVWTYRNHYWIWCPILAPILGAQAAAWTYDTFLYSGTDSVITKRLVYDDEPTHEGQMSREEKV</sequence>
<evidence type="ECO:0000256" key="6">
    <source>
        <dbReference type="ARBA" id="ARBA00022989"/>
    </source>
</evidence>
<dbReference type="Gene3D" id="1.20.1080.10">
    <property type="entry name" value="Glycerol uptake facilitator protein"/>
    <property type="match status" value="1"/>
</dbReference>
<protein>
    <recommendedName>
        <fullName evidence="14">Aquaporin</fullName>
    </recommendedName>
</protein>
<keyword evidence="7 11" id="KW-0472">Membrane</keyword>
<feature type="compositionally biased region" description="Polar residues" evidence="10">
    <location>
        <begin position="24"/>
        <end position="36"/>
    </location>
</feature>
<gene>
    <name evidence="12" type="ORF">D9611_007864</name>
</gene>
<evidence type="ECO:0000256" key="11">
    <source>
        <dbReference type="SAM" id="Phobius"/>
    </source>
</evidence>
<comment type="caution">
    <text evidence="12">The sequence shown here is derived from an EMBL/GenBank/DDBJ whole genome shotgun (WGS) entry which is preliminary data.</text>
</comment>
<dbReference type="CDD" id="cd00333">
    <property type="entry name" value="MIP"/>
    <property type="match status" value="1"/>
</dbReference>
<dbReference type="Proteomes" id="UP000541558">
    <property type="component" value="Unassembled WGS sequence"/>
</dbReference>
<dbReference type="AlphaFoldDB" id="A0A8H5FKN5"/>
<dbReference type="OrthoDB" id="3222at2759"/>
<dbReference type="EMBL" id="JAACJK010000004">
    <property type="protein sequence ID" value="KAF5340301.1"/>
    <property type="molecule type" value="Genomic_DNA"/>
</dbReference>
<comment type="similarity">
    <text evidence="2 9">Belongs to the MIP/aquaporin (TC 1.A.8) family.</text>
</comment>
<dbReference type="SUPFAM" id="SSF81338">
    <property type="entry name" value="Aquaporin-like"/>
    <property type="match status" value="1"/>
</dbReference>
<dbReference type="Pfam" id="PF00230">
    <property type="entry name" value="MIP"/>
    <property type="match status" value="1"/>
</dbReference>
<comment type="subcellular location">
    <subcellularLocation>
        <location evidence="1">Membrane</location>
        <topology evidence="1">Multi-pass membrane protein</topology>
    </subcellularLocation>
</comment>
<dbReference type="PANTHER" id="PTHR43829:SF9">
    <property type="entry name" value="AQUAPORIN-9"/>
    <property type="match status" value="1"/>
</dbReference>
<keyword evidence="13" id="KW-1185">Reference proteome</keyword>
<feature type="transmembrane region" description="Helical" evidence="11">
    <location>
        <begin position="224"/>
        <end position="242"/>
    </location>
</feature>
<evidence type="ECO:0000256" key="4">
    <source>
        <dbReference type="ARBA" id="ARBA00022692"/>
    </source>
</evidence>
<evidence type="ECO:0000256" key="8">
    <source>
        <dbReference type="ARBA" id="ARBA00034651"/>
    </source>
</evidence>
<evidence type="ECO:0000256" key="5">
    <source>
        <dbReference type="ARBA" id="ARBA00022737"/>
    </source>
</evidence>
<keyword evidence="3 9" id="KW-0813">Transport</keyword>
<dbReference type="InterPro" id="IPR023271">
    <property type="entry name" value="Aquaporin-like"/>
</dbReference>
<dbReference type="GO" id="GO:0005886">
    <property type="term" value="C:plasma membrane"/>
    <property type="evidence" value="ECO:0007669"/>
    <property type="project" value="TreeGrafter"/>
</dbReference>
<evidence type="ECO:0008006" key="14">
    <source>
        <dbReference type="Google" id="ProtNLM"/>
    </source>
</evidence>
<evidence type="ECO:0000256" key="1">
    <source>
        <dbReference type="ARBA" id="ARBA00004141"/>
    </source>
</evidence>
<name>A0A8H5FKN5_9AGAR</name>
<keyword evidence="5" id="KW-0677">Repeat</keyword>
<feature type="transmembrane region" description="Helical" evidence="11">
    <location>
        <begin position="188"/>
        <end position="212"/>
    </location>
</feature>
<dbReference type="PRINTS" id="PR00783">
    <property type="entry name" value="MINTRINSICP"/>
</dbReference>
<evidence type="ECO:0000256" key="10">
    <source>
        <dbReference type="SAM" id="MobiDB-lite"/>
    </source>
</evidence>
<comment type="catalytic activity">
    <reaction evidence="8">
        <text>H2O(in) = H2O(out)</text>
        <dbReference type="Rhea" id="RHEA:29667"/>
        <dbReference type="ChEBI" id="CHEBI:15377"/>
    </reaction>
</comment>
<evidence type="ECO:0000313" key="13">
    <source>
        <dbReference type="Proteomes" id="UP000541558"/>
    </source>
</evidence>
<evidence type="ECO:0000313" key="12">
    <source>
        <dbReference type="EMBL" id="KAF5340301.1"/>
    </source>
</evidence>
<reference evidence="12 13" key="1">
    <citation type="journal article" date="2020" name="ISME J.">
        <title>Uncovering the hidden diversity of litter-decomposition mechanisms in mushroom-forming fungi.</title>
        <authorList>
            <person name="Floudas D."/>
            <person name="Bentzer J."/>
            <person name="Ahren D."/>
            <person name="Johansson T."/>
            <person name="Persson P."/>
            <person name="Tunlid A."/>
        </authorList>
    </citation>
    <scope>NUCLEOTIDE SEQUENCE [LARGE SCALE GENOMIC DNA]</scope>
    <source>
        <strain evidence="12 13">CBS 175.51</strain>
    </source>
</reference>
<dbReference type="InterPro" id="IPR022357">
    <property type="entry name" value="MIP_CS"/>
</dbReference>
<feature type="transmembrane region" description="Helical" evidence="11">
    <location>
        <begin position="140"/>
        <end position="159"/>
    </location>
</feature>
<feature type="compositionally biased region" description="Basic and acidic residues" evidence="10">
    <location>
        <begin position="8"/>
        <end position="21"/>
    </location>
</feature>
<keyword evidence="6 11" id="KW-1133">Transmembrane helix</keyword>
<accession>A0A8H5FKN5</accession>
<keyword evidence="4 9" id="KW-0812">Transmembrane</keyword>
<dbReference type="PROSITE" id="PS00221">
    <property type="entry name" value="MIP"/>
    <property type="match status" value="1"/>
</dbReference>
<dbReference type="PANTHER" id="PTHR43829">
    <property type="entry name" value="AQUAPORIN OR AQUAGLYCEROPORIN RELATED"/>
    <property type="match status" value="1"/>
</dbReference>
<evidence type="ECO:0000256" key="9">
    <source>
        <dbReference type="RuleBase" id="RU000477"/>
    </source>
</evidence>